<dbReference type="AlphaFoldDB" id="A0AAV4RPG0"/>
<name>A0AAV4RPG0_CAEEX</name>
<reference evidence="2 3" key="1">
    <citation type="submission" date="2021-06" db="EMBL/GenBank/DDBJ databases">
        <title>Caerostris extrusa draft genome.</title>
        <authorList>
            <person name="Kono N."/>
            <person name="Arakawa K."/>
        </authorList>
    </citation>
    <scope>NUCLEOTIDE SEQUENCE [LARGE SCALE GENOMIC DNA]</scope>
</reference>
<dbReference type="EMBL" id="BPLR01008294">
    <property type="protein sequence ID" value="GIY23625.1"/>
    <property type="molecule type" value="Genomic_DNA"/>
</dbReference>
<gene>
    <name evidence="2" type="ORF">CEXT_689501</name>
</gene>
<evidence type="ECO:0000313" key="3">
    <source>
        <dbReference type="Proteomes" id="UP001054945"/>
    </source>
</evidence>
<protein>
    <submittedName>
        <fullName evidence="2">Uncharacterized protein</fullName>
    </submittedName>
</protein>
<feature type="region of interest" description="Disordered" evidence="1">
    <location>
        <begin position="217"/>
        <end position="237"/>
    </location>
</feature>
<evidence type="ECO:0000313" key="2">
    <source>
        <dbReference type="EMBL" id="GIY23625.1"/>
    </source>
</evidence>
<comment type="caution">
    <text evidence="2">The sequence shown here is derived from an EMBL/GenBank/DDBJ whole genome shotgun (WGS) entry which is preliminary data.</text>
</comment>
<evidence type="ECO:0000256" key="1">
    <source>
        <dbReference type="SAM" id="MobiDB-lite"/>
    </source>
</evidence>
<proteinExistence type="predicted"/>
<keyword evidence="3" id="KW-1185">Reference proteome</keyword>
<organism evidence="2 3">
    <name type="scientific">Caerostris extrusa</name>
    <name type="common">Bark spider</name>
    <name type="synonym">Caerostris bankana</name>
    <dbReference type="NCBI Taxonomy" id="172846"/>
    <lineage>
        <taxon>Eukaryota</taxon>
        <taxon>Metazoa</taxon>
        <taxon>Ecdysozoa</taxon>
        <taxon>Arthropoda</taxon>
        <taxon>Chelicerata</taxon>
        <taxon>Arachnida</taxon>
        <taxon>Araneae</taxon>
        <taxon>Araneomorphae</taxon>
        <taxon>Entelegynae</taxon>
        <taxon>Araneoidea</taxon>
        <taxon>Araneidae</taxon>
        <taxon>Caerostris</taxon>
    </lineage>
</organism>
<dbReference type="Proteomes" id="UP001054945">
    <property type="component" value="Unassembled WGS sequence"/>
</dbReference>
<sequence>MPSSAGRMRVPKSQQQLGSYFQGSWNNFSMRQPPHNNRHHMEKKTMEYGDLFVFSEEEVDHRVSWYSHSKLQDVGLERIVGKKMGRVEENVFYGVIVGWGGDKKKRETRLVGDLELHHRRSWRLQSNVGGRKYCNLLILTLGTGLFLRTVNCLPLLRSIALAWGGGELSKGAKLRGTYEGKLAKKCDPSYCSWGWVEDNDLKGDQQQLVIISKNPLDPQGREKGSVGKGWMSTYEAP</sequence>
<accession>A0AAV4RPG0</accession>